<protein>
    <submittedName>
        <fullName evidence="1">Uncharacterized protein</fullName>
    </submittedName>
</protein>
<sequence length="159" mass="17146">MGTLAGDLGCFPLVHGADPSWTHCRSTFPGIRSLVGFGTPFGALAQSVSLPPGRNERRCTSMHFGENELSQNAIGFSPLSTPHPTVLQHRLVRASRRCYPSFTLGMDRSFRFASAACDFIALFGLGFPTASPPRLNLAACHNSLAHFPRGTQSGLTRRS</sequence>
<dbReference type="HOGENOM" id="CLU_1659106_0_0_0"/>
<dbReference type="Proteomes" id="UP000001366">
    <property type="component" value="Chromosome"/>
</dbReference>
<name>C0QQH8_PERMH</name>
<accession>C0QQH8</accession>
<evidence type="ECO:0000313" key="2">
    <source>
        <dbReference type="Proteomes" id="UP000001366"/>
    </source>
</evidence>
<organism evidence="1 2">
    <name type="scientific">Persephonella marina (strain DSM 14350 / EX-H1)</name>
    <dbReference type="NCBI Taxonomy" id="123214"/>
    <lineage>
        <taxon>Bacteria</taxon>
        <taxon>Pseudomonadati</taxon>
        <taxon>Aquificota</taxon>
        <taxon>Aquificia</taxon>
        <taxon>Aquificales</taxon>
        <taxon>Hydrogenothermaceae</taxon>
        <taxon>Persephonella</taxon>
    </lineage>
</organism>
<gene>
    <name evidence="1" type="ordered locus">PERMA_1141</name>
</gene>
<reference evidence="1 2" key="1">
    <citation type="journal article" date="2009" name="J. Bacteriol.">
        <title>Complete and draft genome sequences of six members of the Aquificales.</title>
        <authorList>
            <person name="Reysenbach A.L."/>
            <person name="Hamamura N."/>
            <person name="Podar M."/>
            <person name="Griffiths E."/>
            <person name="Ferreira S."/>
            <person name="Hochstein R."/>
            <person name="Heidelberg J."/>
            <person name="Johnson J."/>
            <person name="Mead D."/>
            <person name="Pohorille A."/>
            <person name="Sarmiento M."/>
            <person name="Schweighofer K."/>
            <person name="Seshadri R."/>
            <person name="Voytek M.A."/>
        </authorList>
    </citation>
    <scope>NUCLEOTIDE SEQUENCE [LARGE SCALE GENOMIC DNA]</scope>
    <source>
        <strain evidence="2">DSM 14350 / EX-H1</strain>
    </source>
</reference>
<proteinExistence type="predicted"/>
<dbReference type="EMBL" id="CP001230">
    <property type="protein sequence ID" value="ACO03644.1"/>
    <property type="molecule type" value="Genomic_DNA"/>
</dbReference>
<evidence type="ECO:0000313" key="1">
    <source>
        <dbReference type="EMBL" id="ACO03644.1"/>
    </source>
</evidence>
<keyword evidence="2" id="KW-1185">Reference proteome</keyword>
<dbReference type="PaxDb" id="123214-PERMA_1141"/>
<dbReference type="AntiFam" id="ANF00024">
    <property type="entry name" value="Antisense to 23S rRNA"/>
</dbReference>
<dbReference type="KEGG" id="pmx:PERMA_1141"/>
<dbReference type="eggNOG" id="ENOG50339JB">
    <property type="taxonomic scope" value="Bacteria"/>
</dbReference>
<dbReference type="AlphaFoldDB" id="C0QQH8"/>